<dbReference type="OrthoDB" id="3227079at2759"/>
<feature type="compositionally biased region" description="Basic and acidic residues" evidence="1">
    <location>
        <begin position="141"/>
        <end position="154"/>
    </location>
</feature>
<dbReference type="GeneID" id="63818981"/>
<keyword evidence="3" id="KW-1185">Reference proteome</keyword>
<evidence type="ECO:0000313" key="3">
    <source>
        <dbReference type="Proteomes" id="UP000076871"/>
    </source>
</evidence>
<dbReference type="InParanoid" id="A0A165D4B2"/>
<accession>A0A165D4B2</accession>
<evidence type="ECO:0000313" key="2">
    <source>
        <dbReference type="EMBL" id="KZT04129.1"/>
    </source>
</evidence>
<dbReference type="AlphaFoldDB" id="A0A165D4B2"/>
<dbReference type="Proteomes" id="UP000076871">
    <property type="component" value="Unassembled WGS sequence"/>
</dbReference>
<proteinExistence type="predicted"/>
<organism evidence="2 3">
    <name type="scientific">Laetiporus sulphureus 93-53</name>
    <dbReference type="NCBI Taxonomy" id="1314785"/>
    <lineage>
        <taxon>Eukaryota</taxon>
        <taxon>Fungi</taxon>
        <taxon>Dikarya</taxon>
        <taxon>Basidiomycota</taxon>
        <taxon>Agaricomycotina</taxon>
        <taxon>Agaricomycetes</taxon>
        <taxon>Polyporales</taxon>
        <taxon>Laetiporus</taxon>
    </lineage>
</organism>
<reference evidence="2 3" key="1">
    <citation type="journal article" date="2016" name="Mol. Biol. Evol.">
        <title>Comparative Genomics of Early-Diverging Mushroom-Forming Fungi Provides Insights into the Origins of Lignocellulose Decay Capabilities.</title>
        <authorList>
            <person name="Nagy L.G."/>
            <person name="Riley R."/>
            <person name="Tritt A."/>
            <person name="Adam C."/>
            <person name="Daum C."/>
            <person name="Floudas D."/>
            <person name="Sun H."/>
            <person name="Yadav J.S."/>
            <person name="Pangilinan J."/>
            <person name="Larsson K.H."/>
            <person name="Matsuura K."/>
            <person name="Barry K."/>
            <person name="Labutti K."/>
            <person name="Kuo R."/>
            <person name="Ohm R.A."/>
            <person name="Bhattacharya S.S."/>
            <person name="Shirouzu T."/>
            <person name="Yoshinaga Y."/>
            <person name="Martin F.M."/>
            <person name="Grigoriev I.V."/>
            <person name="Hibbett D.S."/>
        </authorList>
    </citation>
    <scope>NUCLEOTIDE SEQUENCE [LARGE SCALE GENOMIC DNA]</scope>
    <source>
        <strain evidence="2 3">93-53</strain>
    </source>
</reference>
<evidence type="ECO:0000256" key="1">
    <source>
        <dbReference type="SAM" id="MobiDB-lite"/>
    </source>
</evidence>
<gene>
    <name evidence="2" type="ORF">LAESUDRAFT_310757</name>
</gene>
<name>A0A165D4B2_9APHY</name>
<sequence length="195" mass="21352">MASFFESICMCCFRSRSRSPDGQRQSETNERTHLIPETIEESPVSTYVVDQQQMDARLRTIVRAKEGKMVSVNAPLPFNLANHSVLALSQSASRSASLPPSTSCPHRFSSTSHSPPPHQRHFSPSRSSSSLRLPDSSLASPEHEHAGGNGEHKPAFNARIVRPPGTSAWMMRGRSVMRGRVGRSENSAEVSGQEG</sequence>
<protein>
    <submittedName>
        <fullName evidence="2">Uncharacterized protein</fullName>
    </submittedName>
</protein>
<feature type="region of interest" description="Disordered" evidence="1">
    <location>
        <begin position="95"/>
        <end position="195"/>
    </location>
</feature>
<dbReference type="EMBL" id="KV427638">
    <property type="protein sequence ID" value="KZT04129.1"/>
    <property type="molecule type" value="Genomic_DNA"/>
</dbReference>
<feature type="region of interest" description="Disordered" evidence="1">
    <location>
        <begin position="16"/>
        <end position="36"/>
    </location>
</feature>
<dbReference type="STRING" id="1314785.A0A165D4B2"/>
<feature type="compositionally biased region" description="Low complexity" evidence="1">
    <location>
        <begin position="124"/>
        <end position="140"/>
    </location>
</feature>
<dbReference type="RefSeq" id="XP_040761869.1">
    <property type="nucleotide sequence ID" value="XM_040901950.1"/>
</dbReference>
<feature type="compositionally biased region" description="Polar residues" evidence="1">
    <location>
        <begin position="185"/>
        <end position="195"/>
    </location>
</feature>